<evidence type="ECO:0000256" key="3">
    <source>
        <dbReference type="ARBA" id="ARBA00022559"/>
    </source>
</evidence>
<evidence type="ECO:0000313" key="12">
    <source>
        <dbReference type="EMBL" id="CAG9809437.1"/>
    </source>
</evidence>
<evidence type="ECO:0000256" key="7">
    <source>
        <dbReference type="ARBA" id="ARBA00023002"/>
    </source>
</evidence>
<evidence type="ECO:0000256" key="4">
    <source>
        <dbReference type="ARBA" id="ARBA00022617"/>
    </source>
</evidence>
<evidence type="ECO:0000256" key="8">
    <source>
        <dbReference type="ARBA" id="ARBA00023004"/>
    </source>
</evidence>
<dbReference type="GO" id="GO:0004601">
    <property type="term" value="F:peroxidase activity"/>
    <property type="evidence" value="ECO:0007669"/>
    <property type="project" value="UniProtKB-KW"/>
</dbReference>
<dbReference type="EMBL" id="OU895879">
    <property type="protein sequence ID" value="CAG9809437.1"/>
    <property type="molecule type" value="Genomic_DNA"/>
</dbReference>
<evidence type="ECO:0000256" key="5">
    <source>
        <dbReference type="ARBA" id="ARBA00022723"/>
    </source>
</evidence>
<dbReference type="GO" id="GO:0022412">
    <property type="term" value="P:cellular process involved in reproduction in multicellular organism"/>
    <property type="evidence" value="ECO:0007669"/>
    <property type="project" value="UniProtKB-ARBA"/>
</dbReference>
<dbReference type="OrthoDB" id="823504at2759"/>
<evidence type="ECO:0000256" key="11">
    <source>
        <dbReference type="SAM" id="SignalP"/>
    </source>
</evidence>
<keyword evidence="5 10" id="KW-0479">Metal-binding</keyword>
<reference evidence="12" key="2">
    <citation type="submission" date="2022-10" db="EMBL/GenBank/DDBJ databases">
        <authorList>
            <consortium name="ENA_rothamsted_submissions"/>
            <consortium name="culmorum"/>
            <person name="King R."/>
        </authorList>
    </citation>
    <scope>NUCLEOTIDE SEQUENCE</scope>
</reference>
<keyword evidence="3" id="KW-0575">Peroxidase</keyword>
<evidence type="ECO:0000256" key="2">
    <source>
        <dbReference type="ARBA" id="ARBA00022525"/>
    </source>
</evidence>
<dbReference type="AlphaFoldDB" id="A0A9N9S1D8"/>
<keyword evidence="7" id="KW-0560">Oxidoreductase</keyword>
<proteinExistence type="predicted"/>
<dbReference type="Gene3D" id="1.10.640.10">
    <property type="entry name" value="Haem peroxidase domain superfamily, animal type"/>
    <property type="match status" value="1"/>
</dbReference>
<dbReference type="InterPro" id="IPR010255">
    <property type="entry name" value="Haem_peroxidase_sf"/>
</dbReference>
<evidence type="ECO:0008006" key="14">
    <source>
        <dbReference type="Google" id="ProtNLM"/>
    </source>
</evidence>
<dbReference type="Pfam" id="PF03098">
    <property type="entry name" value="An_peroxidase"/>
    <property type="match status" value="1"/>
</dbReference>
<dbReference type="GO" id="GO:0046872">
    <property type="term" value="F:metal ion binding"/>
    <property type="evidence" value="ECO:0007669"/>
    <property type="project" value="UniProtKB-KW"/>
</dbReference>
<keyword evidence="4 10" id="KW-0349">Heme</keyword>
<evidence type="ECO:0000313" key="13">
    <source>
        <dbReference type="Proteomes" id="UP001153620"/>
    </source>
</evidence>
<keyword evidence="13" id="KW-1185">Reference proteome</keyword>
<protein>
    <recommendedName>
        <fullName evidence="14">Peroxidase</fullName>
    </recommendedName>
</protein>
<evidence type="ECO:0000256" key="9">
    <source>
        <dbReference type="ARBA" id="ARBA00023157"/>
    </source>
</evidence>
<dbReference type="InterPro" id="IPR037120">
    <property type="entry name" value="Haem_peroxidase_sf_animal"/>
</dbReference>
<dbReference type="PANTHER" id="PTHR11475:SF86">
    <property type="entry name" value="PEROXIDASE"/>
    <property type="match status" value="1"/>
</dbReference>
<reference evidence="12" key="1">
    <citation type="submission" date="2022-01" db="EMBL/GenBank/DDBJ databases">
        <authorList>
            <person name="King R."/>
        </authorList>
    </citation>
    <scope>NUCLEOTIDE SEQUENCE</scope>
</reference>
<gene>
    <name evidence="12" type="ORF">CHIRRI_LOCUS12261</name>
</gene>
<dbReference type="CDD" id="cd09823">
    <property type="entry name" value="peroxinectin_like"/>
    <property type="match status" value="1"/>
</dbReference>
<dbReference type="PRINTS" id="PR00457">
    <property type="entry name" value="ANPEROXIDASE"/>
</dbReference>
<keyword evidence="8 10" id="KW-0408">Iron</keyword>
<evidence type="ECO:0000256" key="6">
    <source>
        <dbReference type="ARBA" id="ARBA00022729"/>
    </source>
</evidence>
<comment type="subcellular location">
    <subcellularLocation>
        <location evidence="1">Secreted</location>
    </subcellularLocation>
</comment>
<dbReference type="GO" id="GO:0020037">
    <property type="term" value="F:heme binding"/>
    <property type="evidence" value="ECO:0007669"/>
    <property type="project" value="InterPro"/>
</dbReference>
<keyword evidence="2" id="KW-0964">Secreted</keyword>
<feature type="signal peptide" evidence="11">
    <location>
        <begin position="1"/>
        <end position="22"/>
    </location>
</feature>
<dbReference type="GO" id="GO:0006979">
    <property type="term" value="P:response to oxidative stress"/>
    <property type="evidence" value="ECO:0007669"/>
    <property type="project" value="InterPro"/>
</dbReference>
<keyword evidence="9" id="KW-1015">Disulfide bond</keyword>
<feature type="binding site" description="axial binding residue" evidence="10">
    <location>
        <position position="370"/>
    </location>
    <ligand>
        <name>heme b</name>
        <dbReference type="ChEBI" id="CHEBI:60344"/>
    </ligand>
    <ligandPart>
        <name>Fe</name>
        <dbReference type="ChEBI" id="CHEBI:18248"/>
    </ligandPart>
</feature>
<accession>A0A9N9S1D8</accession>
<dbReference type="GO" id="GO:0005576">
    <property type="term" value="C:extracellular region"/>
    <property type="evidence" value="ECO:0007669"/>
    <property type="project" value="UniProtKB-SubCell"/>
</dbReference>
<dbReference type="Proteomes" id="UP001153620">
    <property type="component" value="Chromosome 3"/>
</dbReference>
<evidence type="ECO:0000256" key="1">
    <source>
        <dbReference type="ARBA" id="ARBA00004613"/>
    </source>
</evidence>
<feature type="chain" id="PRO_5040127705" description="Peroxidase" evidence="11">
    <location>
        <begin position="23"/>
        <end position="610"/>
    </location>
</feature>
<organism evidence="12 13">
    <name type="scientific">Chironomus riparius</name>
    <dbReference type="NCBI Taxonomy" id="315576"/>
    <lineage>
        <taxon>Eukaryota</taxon>
        <taxon>Metazoa</taxon>
        <taxon>Ecdysozoa</taxon>
        <taxon>Arthropoda</taxon>
        <taxon>Hexapoda</taxon>
        <taxon>Insecta</taxon>
        <taxon>Pterygota</taxon>
        <taxon>Neoptera</taxon>
        <taxon>Endopterygota</taxon>
        <taxon>Diptera</taxon>
        <taxon>Nematocera</taxon>
        <taxon>Chironomoidea</taxon>
        <taxon>Chironomidae</taxon>
        <taxon>Chironominae</taxon>
        <taxon>Chironomus</taxon>
    </lineage>
</organism>
<name>A0A9N9S1D8_9DIPT</name>
<dbReference type="SUPFAM" id="SSF48113">
    <property type="entry name" value="Heme-dependent peroxidases"/>
    <property type="match status" value="1"/>
</dbReference>
<dbReference type="PANTHER" id="PTHR11475">
    <property type="entry name" value="OXIDASE/PEROXIDASE"/>
    <property type="match status" value="1"/>
</dbReference>
<evidence type="ECO:0000256" key="10">
    <source>
        <dbReference type="PIRSR" id="PIRSR619791-2"/>
    </source>
</evidence>
<sequence length="610" mass="69426">MKRFLVLLVLIILLLEENQILANVRKDFCESISLPIKCDRTSKYRQINGRCNNLINPYLGAANTRLSRLMRSRYSDDISAPPKSVKGGDLPSARLISLTAFSDNNVPNVKFTQAFMQFAQLIAHDVSFTLAAPTQRGCCRDNGLLVPKPDKSCLYIPVPRTDNIHSGMTCMEFTRSLTDNDVNCPNYPKGYPSEQINGATASMDLSQVYGVSHENLKKLRSFKNGQLGVESRFNSTFPLQEPNASKECFIQAPRETCYRSGDSRLNQNPELSIIHILFIREHNRIAKELQKLNPRWSDEILFQESRRINIAQFQNIAFYGWFTSVVGAKNVKTLGFFYQPSGNEYANDYDAKLDPSIYNEFTAGLFRLLHTMIDGHLRKLSENQKLEEIVRLSETFHRPKFIEGQGSFDSFLRGMVAQPAQAFDSNYDAEVRSYLFKRRKIYGGDLKALDIQRGRDHGLPSYNDLRNFCGLPRATKWEDFGDYIALSDINNLKKVYADVDDVDMNVGSSLEKPYAPGITIGITYTCILKIQVKAFRSGDRFWFENNDPAARFTPNQLAEIRKASFSRIICDNTESIFKVPQNVFLITNDVNNTYVKCSDVPKVDLSLFKE</sequence>
<dbReference type="FunFam" id="1.10.640.10:FF:000003">
    <property type="entry name" value="chorion peroxidase"/>
    <property type="match status" value="1"/>
</dbReference>
<keyword evidence="6 11" id="KW-0732">Signal</keyword>
<dbReference type="InterPro" id="IPR019791">
    <property type="entry name" value="Haem_peroxidase_animal"/>
</dbReference>